<feature type="chain" id="PRO_5046488163" evidence="1">
    <location>
        <begin position="26"/>
        <end position="164"/>
    </location>
</feature>
<dbReference type="SUPFAM" id="SSF110087">
    <property type="entry name" value="DR1885-like metal-binding protein"/>
    <property type="match status" value="1"/>
</dbReference>
<feature type="signal peptide" evidence="1">
    <location>
        <begin position="1"/>
        <end position="25"/>
    </location>
</feature>
<dbReference type="Gene3D" id="2.60.40.1890">
    <property type="entry name" value="PCu(A)C copper chaperone"/>
    <property type="match status" value="1"/>
</dbReference>
<dbReference type="InterPro" id="IPR036182">
    <property type="entry name" value="PCuAC_sf"/>
</dbReference>
<protein>
    <submittedName>
        <fullName evidence="2">Copper chaperone PCu(A)C</fullName>
    </submittedName>
</protein>
<dbReference type="Pfam" id="PF04314">
    <property type="entry name" value="PCuAC"/>
    <property type="match status" value="1"/>
</dbReference>
<accession>A0ABZ0AZL9</accession>
<name>A0ABZ0AZL9_9BURK</name>
<evidence type="ECO:0000313" key="3">
    <source>
        <dbReference type="Proteomes" id="UP001302257"/>
    </source>
</evidence>
<sequence>MTFSRSTLSAALAAGLSVMASGAWAQAVDVQNAWARATVQGQKATGAFMTLKASTDAKLVSVSSPVAGVAEVHEMKMEGDVMKMRAFAAGLDLPAGKSVELKPGGYHIMLMDLKLPLQKDTTIPLTLTFKDAKGVETKKELKVAVSQTAPAGSAPAASHGEHKH</sequence>
<dbReference type="Proteomes" id="UP001302257">
    <property type="component" value="Chromosome"/>
</dbReference>
<organism evidence="2 3">
    <name type="scientific">Rhodoferax mekongensis</name>
    <dbReference type="NCBI Taxonomy" id="3068341"/>
    <lineage>
        <taxon>Bacteria</taxon>
        <taxon>Pseudomonadati</taxon>
        <taxon>Pseudomonadota</taxon>
        <taxon>Betaproteobacteria</taxon>
        <taxon>Burkholderiales</taxon>
        <taxon>Comamonadaceae</taxon>
        <taxon>Rhodoferax</taxon>
    </lineage>
</organism>
<dbReference type="PANTHER" id="PTHR36302:SF1">
    <property type="entry name" value="COPPER CHAPERONE PCU(A)C"/>
    <property type="match status" value="1"/>
</dbReference>
<keyword evidence="1" id="KW-0732">Signal</keyword>
<gene>
    <name evidence="2" type="ORF">RAN89_01015</name>
</gene>
<dbReference type="PANTHER" id="PTHR36302">
    <property type="entry name" value="BLR7088 PROTEIN"/>
    <property type="match status" value="1"/>
</dbReference>
<dbReference type="EMBL" id="CP132507">
    <property type="protein sequence ID" value="WNO05036.1"/>
    <property type="molecule type" value="Genomic_DNA"/>
</dbReference>
<evidence type="ECO:0000256" key="1">
    <source>
        <dbReference type="SAM" id="SignalP"/>
    </source>
</evidence>
<keyword evidence="3" id="KW-1185">Reference proteome</keyword>
<dbReference type="InterPro" id="IPR058248">
    <property type="entry name" value="Lxx211020-like"/>
</dbReference>
<dbReference type="RefSeq" id="WP_313867846.1">
    <property type="nucleotide sequence ID" value="NZ_CP132507.1"/>
</dbReference>
<reference evidence="2 3" key="1">
    <citation type="submission" date="2023-08" db="EMBL/GenBank/DDBJ databases">
        <title>Rhodoferax potami sp. nov. and Rhodoferax mekongensis sp. nov., isolated from the Mekong River in Thailand.</title>
        <authorList>
            <person name="Kitikhun S."/>
            <person name="Charoenyingcharoen P."/>
            <person name="Siriarchawattana P."/>
            <person name="Likhitrattanapisal S."/>
            <person name="Nilsakha T."/>
            <person name="Chanpet A."/>
            <person name="Rattanawaree P."/>
            <person name="Ingsriswang S."/>
        </authorList>
    </citation>
    <scope>NUCLEOTIDE SEQUENCE [LARGE SCALE GENOMIC DNA]</scope>
    <source>
        <strain evidence="2 3">TBRC 17307</strain>
    </source>
</reference>
<dbReference type="InterPro" id="IPR007410">
    <property type="entry name" value="LpqE-like"/>
</dbReference>
<proteinExistence type="predicted"/>
<evidence type="ECO:0000313" key="2">
    <source>
        <dbReference type="EMBL" id="WNO05036.1"/>
    </source>
</evidence>